<feature type="domain" description="Cyclic nucleotide-binding" evidence="1">
    <location>
        <begin position="45"/>
        <end position="149"/>
    </location>
</feature>
<dbReference type="SMART" id="SM00100">
    <property type="entry name" value="cNMP"/>
    <property type="match status" value="2"/>
</dbReference>
<reference evidence="2 3" key="1">
    <citation type="journal article" date="2006" name="Nature">
        <title>Global trends of whole-genome duplications revealed by the ciliate Paramecium tetraurelia.</title>
        <authorList>
            <consortium name="Genoscope"/>
            <person name="Aury J.-M."/>
            <person name="Jaillon O."/>
            <person name="Duret L."/>
            <person name="Noel B."/>
            <person name="Jubin C."/>
            <person name="Porcel B.M."/>
            <person name="Segurens B."/>
            <person name="Daubin V."/>
            <person name="Anthouard V."/>
            <person name="Aiach N."/>
            <person name="Arnaiz O."/>
            <person name="Billaut A."/>
            <person name="Beisson J."/>
            <person name="Blanc I."/>
            <person name="Bouhouche K."/>
            <person name="Camara F."/>
            <person name="Duharcourt S."/>
            <person name="Guigo R."/>
            <person name="Gogendeau D."/>
            <person name="Katinka M."/>
            <person name="Keller A.-M."/>
            <person name="Kissmehl R."/>
            <person name="Klotz C."/>
            <person name="Koll F."/>
            <person name="Le Moue A."/>
            <person name="Lepere C."/>
            <person name="Malinsky S."/>
            <person name="Nowacki M."/>
            <person name="Nowak J.K."/>
            <person name="Plattner H."/>
            <person name="Poulain J."/>
            <person name="Ruiz F."/>
            <person name="Serrano V."/>
            <person name="Zagulski M."/>
            <person name="Dessen P."/>
            <person name="Betermier M."/>
            <person name="Weissenbach J."/>
            <person name="Scarpelli C."/>
            <person name="Schachter V."/>
            <person name="Sperling L."/>
            <person name="Meyer E."/>
            <person name="Cohen J."/>
            <person name="Wincker P."/>
        </authorList>
    </citation>
    <scope>NUCLEOTIDE SEQUENCE [LARGE SCALE GENOMIC DNA]</scope>
    <source>
        <strain evidence="2 3">Stock d4-2</strain>
    </source>
</reference>
<evidence type="ECO:0000259" key="1">
    <source>
        <dbReference type="PROSITE" id="PS50042"/>
    </source>
</evidence>
<dbReference type="InterPro" id="IPR018490">
    <property type="entry name" value="cNMP-bd_dom_sf"/>
</dbReference>
<name>A0DFJ4_PARTE</name>
<dbReference type="OrthoDB" id="312042at2759"/>
<dbReference type="PANTHER" id="PTHR23011">
    <property type="entry name" value="CYCLIC NUCLEOTIDE-BINDING DOMAIN CONTAINING PROTEIN"/>
    <property type="match status" value="1"/>
</dbReference>
<dbReference type="HOGENOM" id="CLU_424219_0_0_1"/>
<dbReference type="CDD" id="cd00038">
    <property type="entry name" value="CAP_ED"/>
    <property type="match status" value="2"/>
</dbReference>
<organism evidence="2 3">
    <name type="scientific">Paramecium tetraurelia</name>
    <dbReference type="NCBI Taxonomy" id="5888"/>
    <lineage>
        <taxon>Eukaryota</taxon>
        <taxon>Sar</taxon>
        <taxon>Alveolata</taxon>
        <taxon>Ciliophora</taxon>
        <taxon>Intramacronucleata</taxon>
        <taxon>Oligohymenophorea</taxon>
        <taxon>Peniculida</taxon>
        <taxon>Parameciidae</taxon>
        <taxon>Paramecium</taxon>
    </lineage>
</organism>
<evidence type="ECO:0000313" key="2">
    <source>
        <dbReference type="EMBL" id="CAK81811.1"/>
    </source>
</evidence>
<dbReference type="PROSITE" id="PS50042">
    <property type="entry name" value="CNMP_BINDING_3"/>
    <property type="match status" value="2"/>
</dbReference>
<dbReference type="RefSeq" id="XP_001449208.1">
    <property type="nucleotide sequence ID" value="XM_001449171.1"/>
</dbReference>
<dbReference type="AlphaFoldDB" id="A0DFJ4"/>
<dbReference type="eggNOG" id="KOG1113">
    <property type="taxonomic scope" value="Eukaryota"/>
</dbReference>
<dbReference type="GeneID" id="5034993"/>
<protein>
    <recommendedName>
        <fullName evidence="1">Cyclic nucleotide-binding domain-containing protein</fullName>
    </recommendedName>
</protein>
<dbReference type="KEGG" id="ptm:GSPATT00016624001"/>
<dbReference type="Pfam" id="PF00027">
    <property type="entry name" value="cNMP_binding"/>
    <property type="match status" value="2"/>
</dbReference>
<gene>
    <name evidence="2" type="ORF">GSPATT00016624001</name>
</gene>
<keyword evidence="3" id="KW-1185">Reference proteome</keyword>
<feature type="domain" description="Cyclic nucleotide-binding" evidence="1">
    <location>
        <begin position="169"/>
        <end position="290"/>
    </location>
</feature>
<dbReference type="OMA" id="FEWTCIF"/>
<dbReference type="EMBL" id="CT868418">
    <property type="protein sequence ID" value="CAK81811.1"/>
    <property type="molecule type" value="Genomic_DNA"/>
</dbReference>
<dbReference type="InterPro" id="IPR014710">
    <property type="entry name" value="RmlC-like_jellyroll"/>
</dbReference>
<dbReference type="Gene3D" id="2.60.120.10">
    <property type="entry name" value="Jelly Rolls"/>
    <property type="match status" value="2"/>
</dbReference>
<evidence type="ECO:0000313" key="3">
    <source>
        <dbReference type="Proteomes" id="UP000000600"/>
    </source>
</evidence>
<dbReference type="STRING" id="5888.A0DFJ4"/>
<dbReference type="PANTHER" id="PTHR23011:SF28">
    <property type="entry name" value="CYCLIC NUCLEOTIDE-BINDING DOMAIN CONTAINING PROTEIN"/>
    <property type="match status" value="1"/>
</dbReference>
<sequence length="646" mass="75862">MNPKQLFQDKYQQIRDFLLSSSDERNNEQLIDIRNILESFAFFIQFTNTKSQEFIEMCRYLQLEVYEQEQTLFRQGDPADKFYIILKGEARILIKSPGLDEIKQVGISGVGDCFGELALLFNSDRNATIVVGKQTELMVLHRNDFNKYMKFHSSEQANQAYNLLNVIEPFLSLNFPDKIRLASKMEYRTFQSNYAFINQGQTLNNFYVVESGSVKLYRTIPFNINKNGLIQFQHKYDPNKQSRNLKIEIDEIGPGKYIGDYELQHYKPSQYTAVTGMQTTCFVISLIDFNLMSQFQLAEVCRNSKPYPTDDHIREAFLDGIKWRIFRKQMVSKLQLELKTCSEVRDPTTLPKFQYQKDLRQFALKTLSYDKLMDSYLNSNGEPAQQQTGSIVFNELNSKSPQKKDKPFFTNVDEAIRKLKQSQGGNRSKKQILPKINPKQRNQYQLLKNKIKMNQISQNILVQKLIDYKLRQIQKEQKQEKSQSLVFSTKDAHIIKIDILFEWTCIFDSLKIEINSKLTESIHSSGYATVSDLLDLLSQMFRIIQQYEQQACHLWSKNLEMLKQIKIPILQENEDLKLAVENLKQNDIQNSVYGQLKEYEQIQKPKPKLIDLQHINRDSNFQEEFMSKVNEFSLSWRQEVQQLKQL</sequence>
<dbReference type="SUPFAM" id="SSF51206">
    <property type="entry name" value="cAMP-binding domain-like"/>
    <property type="match status" value="2"/>
</dbReference>
<dbReference type="Proteomes" id="UP000000600">
    <property type="component" value="Unassembled WGS sequence"/>
</dbReference>
<accession>A0DFJ4</accession>
<dbReference type="InterPro" id="IPR000595">
    <property type="entry name" value="cNMP-bd_dom"/>
</dbReference>
<proteinExistence type="predicted"/>
<dbReference type="InParanoid" id="A0DFJ4"/>